<dbReference type="SMART" id="SM00823">
    <property type="entry name" value="PKS_PP"/>
    <property type="match status" value="1"/>
</dbReference>
<dbReference type="GO" id="GO:0003824">
    <property type="term" value="F:catalytic activity"/>
    <property type="evidence" value="ECO:0007669"/>
    <property type="project" value="InterPro"/>
</dbReference>
<dbReference type="InterPro" id="IPR023213">
    <property type="entry name" value="CAT-like_dom_sf"/>
</dbReference>
<dbReference type="Pfam" id="PF13193">
    <property type="entry name" value="AMP-binding_C"/>
    <property type="match status" value="1"/>
</dbReference>
<dbReference type="InterPro" id="IPR006162">
    <property type="entry name" value="Ppantetheine_attach_site"/>
</dbReference>
<dbReference type="InterPro" id="IPR045851">
    <property type="entry name" value="AMP-bd_C_sf"/>
</dbReference>
<dbReference type="SUPFAM" id="SSF47336">
    <property type="entry name" value="ACP-like"/>
    <property type="match status" value="1"/>
</dbReference>
<dbReference type="SUPFAM" id="SSF52777">
    <property type="entry name" value="CoA-dependent acyltransferases"/>
    <property type="match status" value="2"/>
</dbReference>
<dbReference type="Gene3D" id="3.40.50.1820">
    <property type="entry name" value="alpha/beta hydrolase"/>
    <property type="match status" value="1"/>
</dbReference>
<dbReference type="Gene3D" id="3.30.559.10">
    <property type="entry name" value="Chloramphenicol acetyltransferase-like domain"/>
    <property type="match status" value="1"/>
</dbReference>
<evidence type="ECO:0000313" key="6">
    <source>
        <dbReference type="Proteomes" id="UP000316628"/>
    </source>
</evidence>
<dbReference type="OrthoDB" id="2472181at2"/>
<dbReference type="GO" id="GO:0072330">
    <property type="term" value="P:monocarboxylic acid biosynthetic process"/>
    <property type="evidence" value="ECO:0007669"/>
    <property type="project" value="UniProtKB-ARBA"/>
</dbReference>
<dbReference type="GO" id="GO:0043041">
    <property type="term" value="P:amino acid activation for nonribosomal peptide biosynthetic process"/>
    <property type="evidence" value="ECO:0007669"/>
    <property type="project" value="TreeGrafter"/>
</dbReference>
<dbReference type="FunFam" id="3.30.559.10:FF:000012">
    <property type="entry name" value="Non-ribosomal peptide synthetase"/>
    <property type="match status" value="1"/>
</dbReference>
<dbReference type="CDD" id="cd05930">
    <property type="entry name" value="A_NRPS"/>
    <property type="match status" value="1"/>
</dbReference>
<dbReference type="InterPro" id="IPR029058">
    <property type="entry name" value="AB_hydrolase_fold"/>
</dbReference>
<dbReference type="PANTHER" id="PTHR45527">
    <property type="entry name" value="NONRIBOSOMAL PEPTIDE SYNTHETASE"/>
    <property type="match status" value="1"/>
</dbReference>
<dbReference type="InterPro" id="IPR020806">
    <property type="entry name" value="PKS_PP-bd"/>
</dbReference>
<dbReference type="RefSeq" id="WP_141974733.1">
    <property type="nucleotide sequence ID" value="NZ_VFPP01000001.1"/>
</dbReference>
<accession>A0A543J556</accession>
<keyword evidence="6" id="KW-1185">Reference proteome</keyword>
<dbReference type="Gene3D" id="3.30.300.30">
    <property type="match status" value="1"/>
</dbReference>
<dbReference type="InterPro" id="IPR036736">
    <property type="entry name" value="ACP-like_sf"/>
</dbReference>
<dbReference type="InterPro" id="IPR010071">
    <property type="entry name" value="AA_adenyl_dom"/>
</dbReference>
<dbReference type="Pfam" id="PF00668">
    <property type="entry name" value="Condensation"/>
    <property type="match status" value="1"/>
</dbReference>
<keyword evidence="2" id="KW-0596">Phosphopantetheine</keyword>
<dbReference type="GO" id="GO:0005737">
    <property type="term" value="C:cytoplasm"/>
    <property type="evidence" value="ECO:0007669"/>
    <property type="project" value="TreeGrafter"/>
</dbReference>
<dbReference type="GO" id="GO:0008610">
    <property type="term" value="P:lipid biosynthetic process"/>
    <property type="evidence" value="ECO:0007669"/>
    <property type="project" value="UniProtKB-ARBA"/>
</dbReference>
<dbReference type="InterPro" id="IPR025110">
    <property type="entry name" value="AMP-bd_C"/>
</dbReference>
<dbReference type="NCBIfam" id="TIGR01733">
    <property type="entry name" value="AA-adenyl-dom"/>
    <property type="match status" value="1"/>
</dbReference>
<dbReference type="SUPFAM" id="SSF56801">
    <property type="entry name" value="Acetyl-CoA synthetase-like"/>
    <property type="match status" value="1"/>
</dbReference>
<dbReference type="CDD" id="cd19531">
    <property type="entry name" value="LCL_NRPS-like"/>
    <property type="match status" value="1"/>
</dbReference>
<dbReference type="Gene3D" id="2.30.38.10">
    <property type="entry name" value="Luciferase, Domain 3"/>
    <property type="match status" value="1"/>
</dbReference>
<dbReference type="FunFam" id="3.40.50.980:FF:000001">
    <property type="entry name" value="Non-ribosomal peptide synthetase"/>
    <property type="match status" value="1"/>
</dbReference>
<gene>
    <name evidence="5" type="ORF">FHX81_0155</name>
</gene>
<dbReference type="AlphaFoldDB" id="A0A543J556"/>
<dbReference type="PROSITE" id="PS00012">
    <property type="entry name" value="PHOSPHOPANTETHEINE"/>
    <property type="match status" value="1"/>
</dbReference>
<name>A0A543J556_9PSEU</name>
<sequence length="1073" mass="113516">MTELRDSGAAASARKRELLAQRLRARAAAPTAYPLSFGQQRLWFLDRFSPGSAVYNVPVALRLRGPLDRAALQRALDVLVNRHASLRTTFPDSGGEPVQVVAPTGTATLTAHDLPEGDRDGEAQRFADDRGGVGFDLHRGPLFTASLGRFTDDDHVLVLNLHHIVADAWSLSVLLGELGRAYDAALEGRDPDLPALSLQYPDFAVWQRDRMADLAAGHLDHWTRHLADAPELLTLPTDRPRPPVVTHRGALRYGHVPLRPLEDLARTHGVTVFMVLLAGFAARLGRLAGQDDVVVGTPVAGRSHADLEGLVGFFVNTLALRTPVGGDPTFTELLARTREVAAAGLAHADLPFERLVEHLSPRRSTGHAPIYQAQLIFTNTPPMDIALAGLDVTPLVPDPKVAKFDLTVAADPQGDMLALGVEYNTDLFDEPTIAEFTDRLIALLLAAAEHPERRISELDGLTGVRRWEVLEGFNATDLDLPPARTALDLIAGSGTAVSGVGSALSYAELDTRAARVAALLRAHGAGSGSAVALCLPRTPDLVAAVLGVWRAGAAYVPLDPTWPADRVTAMLADSGATVLVTDRALPFGGTVLGLADADRFEPSPQPCPASGEDLAYVIYTSGSTGTPKGVEVPHRAVVNLLVSFQRLLALGDTDRLAAVTTLSFDISVLELLLPLTAGAEVLVVPSEVSADGGALRDLLVERRVTALQATPATWRLLHAAGGVPAGVATRICGGEALPRDLADDLLTDDAVLWNAYGPTETTVWSSAGLVEPSPAPVVLGPPIGNTRLYVLGPGLEPVPPGVVGELHIGGAGVARGYRGRPGLTASRFVPDPFAAAPGRRLYATGDLVRYRADGTLEFLGRADHQVKVRGFRIELGEVEAALLDSGEVREAVVLAADERLVAYVVPEDVPRDGLWTRVRARLAERLPDYMLPAAAVVLDAFPLTPNGKTDRKALPPPVWDVGGDRVPPRDAVEEVLAGIWAEVLGVPEVGVHDDFFALGGHSLLAAKALARVRAAFGVSVPIGRLFAAPTVAGVAAALSALDDPARVAAVAELRLELAGMSAEEVESMLGGER</sequence>
<dbReference type="EMBL" id="VFPP01000001">
    <property type="protein sequence ID" value="TQM77908.1"/>
    <property type="molecule type" value="Genomic_DNA"/>
</dbReference>
<dbReference type="Gene3D" id="3.30.559.30">
    <property type="entry name" value="Nonribosomal peptide synthetase, condensation domain"/>
    <property type="match status" value="1"/>
</dbReference>
<comment type="caution">
    <text evidence="5">The sequence shown here is derived from an EMBL/GenBank/DDBJ whole genome shotgun (WGS) entry which is preliminary data.</text>
</comment>
<dbReference type="Proteomes" id="UP000316628">
    <property type="component" value="Unassembled WGS sequence"/>
</dbReference>
<dbReference type="FunFam" id="3.40.50.12780:FF:000012">
    <property type="entry name" value="Non-ribosomal peptide synthetase"/>
    <property type="match status" value="1"/>
</dbReference>
<evidence type="ECO:0000313" key="5">
    <source>
        <dbReference type="EMBL" id="TQM77908.1"/>
    </source>
</evidence>
<evidence type="ECO:0000256" key="2">
    <source>
        <dbReference type="ARBA" id="ARBA00022450"/>
    </source>
</evidence>
<feature type="domain" description="Carrier" evidence="4">
    <location>
        <begin position="967"/>
        <end position="1042"/>
    </location>
</feature>
<dbReference type="FunFam" id="1.10.1200.10:FF:000016">
    <property type="entry name" value="Non-ribosomal peptide synthase"/>
    <property type="match status" value="1"/>
</dbReference>
<dbReference type="GO" id="GO:0031177">
    <property type="term" value="F:phosphopantetheine binding"/>
    <property type="evidence" value="ECO:0007669"/>
    <property type="project" value="InterPro"/>
</dbReference>
<dbReference type="Pfam" id="PF00501">
    <property type="entry name" value="AMP-binding"/>
    <property type="match status" value="1"/>
</dbReference>
<dbReference type="InterPro" id="IPR001242">
    <property type="entry name" value="Condensation_dom"/>
</dbReference>
<evidence type="ECO:0000256" key="1">
    <source>
        <dbReference type="ARBA" id="ARBA00001957"/>
    </source>
</evidence>
<dbReference type="PROSITE" id="PS00455">
    <property type="entry name" value="AMP_BINDING"/>
    <property type="match status" value="1"/>
</dbReference>
<proteinExistence type="predicted"/>
<dbReference type="InterPro" id="IPR009081">
    <property type="entry name" value="PP-bd_ACP"/>
</dbReference>
<reference evidence="5 6" key="1">
    <citation type="submission" date="2019-06" db="EMBL/GenBank/DDBJ databases">
        <title>Sequencing the genomes of 1000 actinobacteria strains.</title>
        <authorList>
            <person name="Klenk H.-P."/>
        </authorList>
    </citation>
    <scope>NUCLEOTIDE SEQUENCE [LARGE SCALE GENOMIC DNA]</scope>
    <source>
        <strain evidence="5 6">DSM 45456</strain>
    </source>
</reference>
<dbReference type="InterPro" id="IPR000873">
    <property type="entry name" value="AMP-dep_synth/lig_dom"/>
</dbReference>
<dbReference type="InterPro" id="IPR020845">
    <property type="entry name" value="AMP-binding_CS"/>
</dbReference>
<evidence type="ECO:0000259" key="4">
    <source>
        <dbReference type="PROSITE" id="PS50075"/>
    </source>
</evidence>
<dbReference type="Gene3D" id="3.40.50.980">
    <property type="match status" value="2"/>
</dbReference>
<organism evidence="5 6">
    <name type="scientific">Saccharothrix saharensis</name>
    <dbReference type="NCBI Taxonomy" id="571190"/>
    <lineage>
        <taxon>Bacteria</taxon>
        <taxon>Bacillati</taxon>
        <taxon>Actinomycetota</taxon>
        <taxon>Actinomycetes</taxon>
        <taxon>Pseudonocardiales</taxon>
        <taxon>Pseudonocardiaceae</taxon>
        <taxon>Saccharothrix</taxon>
    </lineage>
</organism>
<protein>
    <submittedName>
        <fullName evidence="5">Amino acid adenylation domain-containing protein</fullName>
    </submittedName>
</protein>
<dbReference type="FunFam" id="2.30.38.10:FF:000001">
    <property type="entry name" value="Non-ribosomal peptide synthetase PvdI"/>
    <property type="match status" value="1"/>
</dbReference>
<dbReference type="PROSITE" id="PS50075">
    <property type="entry name" value="CARRIER"/>
    <property type="match status" value="1"/>
</dbReference>
<keyword evidence="3" id="KW-0597">Phosphoprotein</keyword>
<comment type="cofactor">
    <cofactor evidence="1">
        <name>pantetheine 4'-phosphate</name>
        <dbReference type="ChEBI" id="CHEBI:47942"/>
    </cofactor>
</comment>
<dbReference type="Pfam" id="PF00550">
    <property type="entry name" value="PP-binding"/>
    <property type="match status" value="1"/>
</dbReference>
<dbReference type="GO" id="GO:0044550">
    <property type="term" value="P:secondary metabolite biosynthetic process"/>
    <property type="evidence" value="ECO:0007669"/>
    <property type="project" value="TreeGrafter"/>
</dbReference>
<dbReference type="PANTHER" id="PTHR45527:SF1">
    <property type="entry name" value="FATTY ACID SYNTHASE"/>
    <property type="match status" value="1"/>
</dbReference>
<evidence type="ECO:0000256" key="3">
    <source>
        <dbReference type="ARBA" id="ARBA00022553"/>
    </source>
</evidence>